<evidence type="ECO:0000313" key="3">
    <source>
        <dbReference type="Proteomes" id="UP001153050"/>
    </source>
</evidence>
<organism evidence="2 3">
    <name type="scientific">Mesorhizobium escarrei</name>
    <dbReference type="NCBI Taxonomy" id="666018"/>
    <lineage>
        <taxon>Bacteria</taxon>
        <taxon>Pseudomonadati</taxon>
        <taxon>Pseudomonadota</taxon>
        <taxon>Alphaproteobacteria</taxon>
        <taxon>Hyphomicrobiales</taxon>
        <taxon>Phyllobacteriaceae</taxon>
        <taxon>Mesorhizobium</taxon>
    </lineage>
</organism>
<gene>
    <name evidence="2" type="ORF">MES5069_390082</name>
</gene>
<dbReference type="EMBL" id="CAKXZT010000134">
    <property type="protein sequence ID" value="CAH2403594.1"/>
    <property type="molecule type" value="Genomic_DNA"/>
</dbReference>
<evidence type="ECO:0000313" key="2">
    <source>
        <dbReference type="EMBL" id="CAH2403594.1"/>
    </source>
</evidence>
<dbReference type="RefSeq" id="WP_254019666.1">
    <property type="nucleotide sequence ID" value="NZ_CAKXZT010000134.1"/>
</dbReference>
<keyword evidence="1" id="KW-0732">Signal</keyword>
<protein>
    <submittedName>
        <fullName evidence="2">Uncharacterized protein</fullName>
    </submittedName>
</protein>
<evidence type="ECO:0000256" key="1">
    <source>
        <dbReference type="SAM" id="SignalP"/>
    </source>
</evidence>
<name>A0ABM9E4A6_9HYPH</name>
<sequence length="176" mass="18996">MRIHSSRVFLAAIAVAWASATPAADMSDEQLIENAISAAPEAVGKNAAVVNWEMKTLRKGTNGFTCIPDDPGTPTDDPMCTDENGMAWMHAIMSKKEPPAGKVAFAYMLKGGDAASNTDPFATKPPEGAEWVHDGPHVMVMNAPDMMALYPHEPNPTQPYVMFPDTPYAHLMIPVK</sequence>
<accession>A0ABM9E4A6</accession>
<feature type="signal peptide" evidence="1">
    <location>
        <begin position="1"/>
        <end position="23"/>
    </location>
</feature>
<comment type="caution">
    <text evidence="2">The sequence shown here is derived from an EMBL/GenBank/DDBJ whole genome shotgun (WGS) entry which is preliminary data.</text>
</comment>
<keyword evidence="3" id="KW-1185">Reference proteome</keyword>
<feature type="chain" id="PRO_5046019311" evidence="1">
    <location>
        <begin position="24"/>
        <end position="176"/>
    </location>
</feature>
<dbReference type="Proteomes" id="UP001153050">
    <property type="component" value="Unassembled WGS sequence"/>
</dbReference>
<reference evidence="2 3" key="1">
    <citation type="submission" date="2022-03" db="EMBL/GenBank/DDBJ databases">
        <authorList>
            <person name="Brunel B."/>
        </authorList>
    </citation>
    <scope>NUCLEOTIDE SEQUENCE [LARGE SCALE GENOMIC DNA]</scope>
    <source>
        <strain evidence="2">STM5069sample</strain>
    </source>
</reference>
<proteinExistence type="predicted"/>